<name>A0A645ER04_9ZZZZ</name>
<gene>
    <name evidence="1" type="ORF">SDC9_151703</name>
</gene>
<evidence type="ECO:0000313" key="1">
    <source>
        <dbReference type="EMBL" id="MPN04465.1"/>
    </source>
</evidence>
<protein>
    <submittedName>
        <fullName evidence="1">Uncharacterized protein</fullName>
    </submittedName>
</protein>
<comment type="caution">
    <text evidence="1">The sequence shown here is derived from an EMBL/GenBank/DDBJ whole genome shotgun (WGS) entry which is preliminary data.</text>
</comment>
<dbReference type="EMBL" id="VSSQ01050374">
    <property type="protein sequence ID" value="MPN04465.1"/>
    <property type="molecule type" value="Genomic_DNA"/>
</dbReference>
<proteinExistence type="predicted"/>
<accession>A0A645ER04</accession>
<organism evidence="1">
    <name type="scientific">bioreactor metagenome</name>
    <dbReference type="NCBI Taxonomy" id="1076179"/>
    <lineage>
        <taxon>unclassified sequences</taxon>
        <taxon>metagenomes</taxon>
        <taxon>ecological metagenomes</taxon>
    </lineage>
</organism>
<dbReference type="AlphaFoldDB" id="A0A645ER04"/>
<sequence>MKEIFGRRGKPSLDIPDVGIFLLRAFRMNEFDFLGVEFLLHGTNVGFFGRKEMGISIKRLLFSNGEMYPEIGIY</sequence>
<reference evidence="1" key="1">
    <citation type="submission" date="2019-08" db="EMBL/GenBank/DDBJ databases">
        <authorList>
            <person name="Kucharzyk K."/>
            <person name="Murdoch R.W."/>
            <person name="Higgins S."/>
            <person name="Loffler F."/>
        </authorList>
    </citation>
    <scope>NUCLEOTIDE SEQUENCE</scope>
</reference>